<keyword evidence="2" id="KW-0813">Transport</keyword>
<dbReference type="PANTHER" id="PTHR23506">
    <property type="entry name" value="GH10249P"/>
    <property type="match status" value="1"/>
</dbReference>
<dbReference type="Gene3D" id="1.20.1250.20">
    <property type="entry name" value="MFS general substrate transporter like domains"/>
    <property type="match status" value="1"/>
</dbReference>
<feature type="transmembrane region" description="Helical" evidence="6">
    <location>
        <begin position="20"/>
        <end position="44"/>
    </location>
</feature>
<reference evidence="7 8" key="1">
    <citation type="submission" date="2014-06" db="EMBL/GenBank/DDBJ databases">
        <authorList>
            <person name="Swart Estienne"/>
        </authorList>
    </citation>
    <scope>NUCLEOTIDE SEQUENCE [LARGE SCALE GENOMIC DNA]</scope>
    <source>
        <strain evidence="7 8">130c</strain>
    </source>
</reference>
<evidence type="ECO:0000256" key="6">
    <source>
        <dbReference type="SAM" id="Phobius"/>
    </source>
</evidence>
<dbReference type="InterPro" id="IPR050930">
    <property type="entry name" value="MFS_Vesicular_Transporter"/>
</dbReference>
<feature type="transmembrane region" description="Helical" evidence="6">
    <location>
        <begin position="195"/>
        <end position="211"/>
    </location>
</feature>
<feature type="transmembrane region" description="Helical" evidence="6">
    <location>
        <begin position="303"/>
        <end position="323"/>
    </location>
</feature>
<protein>
    <submittedName>
        <fullName evidence="7">Permeases of the major facilitator superfamily</fullName>
    </submittedName>
</protein>
<dbReference type="Proteomes" id="UP000039865">
    <property type="component" value="Unassembled WGS sequence"/>
</dbReference>
<keyword evidence="3 6" id="KW-0812">Transmembrane</keyword>
<accession>A0A078AM46</accession>
<name>A0A078AM46_STYLE</name>
<feature type="transmembrane region" description="Helical" evidence="6">
    <location>
        <begin position="265"/>
        <end position="291"/>
    </location>
</feature>
<dbReference type="SUPFAM" id="SSF103473">
    <property type="entry name" value="MFS general substrate transporter"/>
    <property type="match status" value="1"/>
</dbReference>
<gene>
    <name evidence="7" type="primary">Contig2868.g3072</name>
    <name evidence="7" type="ORF">STYLEM_10922</name>
</gene>
<dbReference type="AlphaFoldDB" id="A0A078AM46"/>
<evidence type="ECO:0000256" key="5">
    <source>
        <dbReference type="ARBA" id="ARBA00023136"/>
    </source>
</evidence>
<organism evidence="7 8">
    <name type="scientific">Stylonychia lemnae</name>
    <name type="common">Ciliate</name>
    <dbReference type="NCBI Taxonomy" id="5949"/>
    <lineage>
        <taxon>Eukaryota</taxon>
        <taxon>Sar</taxon>
        <taxon>Alveolata</taxon>
        <taxon>Ciliophora</taxon>
        <taxon>Intramacronucleata</taxon>
        <taxon>Spirotrichea</taxon>
        <taxon>Stichotrichia</taxon>
        <taxon>Sporadotrichida</taxon>
        <taxon>Oxytrichidae</taxon>
        <taxon>Stylonychinae</taxon>
        <taxon>Stylonychia</taxon>
    </lineage>
</organism>
<feature type="transmembrane region" description="Helical" evidence="6">
    <location>
        <begin position="158"/>
        <end position="183"/>
    </location>
</feature>
<keyword evidence="4 6" id="KW-1133">Transmembrane helix</keyword>
<feature type="transmembrane region" description="Helical" evidence="6">
    <location>
        <begin position="223"/>
        <end position="244"/>
    </location>
</feature>
<dbReference type="EMBL" id="CCKQ01010392">
    <property type="protein sequence ID" value="CDW81898.1"/>
    <property type="molecule type" value="Genomic_DNA"/>
</dbReference>
<dbReference type="InterPro" id="IPR036259">
    <property type="entry name" value="MFS_trans_sf"/>
</dbReference>
<proteinExistence type="predicted"/>
<evidence type="ECO:0000256" key="4">
    <source>
        <dbReference type="ARBA" id="ARBA00022989"/>
    </source>
</evidence>
<dbReference type="GO" id="GO:0016020">
    <property type="term" value="C:membrane"/>
    <property type="evidence" value="ECO:0007669"/>
    <property type="project" value="UniProtKB-SubCell"/>
</dbReference>
<evidence type="ECO:0000313" key="8">
    <source>
        <dbReference type="Proteomes" id="UP000039865"/>
    </source>
</evidence>
<feature type="transmembrane region" description="Helical" evidence="6">
    <location>
        <begin position="129"/>
        <end position="146"/>
    </location>
</feature>
<keyword evidence="5 6" id="KW-0472">Membrane</keyword>
<evidence type="ECO:0000256" key="1">
    <source>
        <dbReference type="ARBA" id="ARBA00004141"/>
    </source>
</evidence>
<evidence type="ECO:0000256" key="3">
    <source>
        <dbReference type="ARBA" id="ARBA00022692"/>
    </source>
</evidence>
<sequence length="355" mass="40065">MLGMIFSSFLSTMVGGLGPFALFGKLIQLLPLHLGCLFFIFALLQNHIIHFVEFEDHSTEIFNIQVTNIYQQPFITHQYSVKRYSSSSLLEEEAASKNMISNSDNQGKAKKKKKYDNVNYREVLKNRRAIFGFFSIALSLSLWTFIDTTLTNKLQLDFNLTANVVCLFYSIQCAGFLMTSPLMHKFIQRSDPMKMIIIAFMLQGVAVFLMGPSQKLNIPNRMIFTAIGLGIAGFSAPFITIPSYPELRHAMINNEDGKRYDPDQLSNILSGLFNSAFSLGTIVGPITASYITLATNFRNCCDIIAGTTVIFALLYLLVVYIPYRLKSYREEKLRDEQHKQQLVEMQSSTNPTGGV</sequence>
<dbReference type="OrthoDB" id="431755at2759"/>
<dbReference type="GO" id="GO:0022857">
    <property type="term" value="F:transmembrane transporter activity"/>
    <property type="evidence" value="ECO:0007669"/>
    <property type="project" value="TreeGrafter"/>
</dbReference>
<keyword evidence="8" id="KW-1185">Reference proteome</keyword>
<evidence type="ECO:0000256" key="2">
    <source>
        <dbReference type="ARBA" id="ARBA00022448"/>
    </source>
</evidence>
<comment type="subcellular location">
    <subcellularLocation>
        <location evidence="1">Membrane</location>
        <topology evidence="1">Multi-pass membrane protein</topology>
    </subcellularLocation>
</comment>
<dbReference type="PANTHER" id="PTHR23506:SF26">
    <property type="entry name" value="MFS-TYPE TRANSPORTER SLC18B1"/>
    <property type="match status" value="1"/>
</dbReference>
<evidence type="ECO:0000313" key="7">
    <source>
        <dbReference type="EMBL" id="CDW81898.1"/>
    </source>
</evidence>
<dbReference type="InParanoid" id="A0A078AM46"/>